<dbReference type="PROSITE" id="PS00194">
    <property type="entry name" value="THIOREDOXIN_1"/>
    <property type="match status" value="1"/>
</dbReference>
<dbReference type="InterPro" id="IPR036249">
    <property type="entry name" value="Thioredoxin-like_sf"/>
</dbReference>
<dbReference type="GO" id="GO:0015035">
    <property type="term" value="F:protein-disulfide reductase activity"/>
    <property type="evidence" value="ECO:0007669"/>
    <property type="project" value="InterPro"/>
</dbReference>
<evidence type="ECO:0000259" key="5">
    <source>
        <dbReference type="PROSITE" id="PS51352"/>
    </source>
</evidence>
<dbReference type="PROSITE" id="PS51352">
    <property type="entry name" value="THIOREDOXIN_2"/>
    <property type="match status" value="1"/>
</dbReference>
<evidence type="ECO:0000313" key="7">
    <source>
        <dbReference type="EMBL" id="ALU30748.1"/>
    </source>
</evidence>
<evidence type="ECO:0000256" key="3">
    <source>
        <dbReference type="ARBA" id="ARBA00023157"/>
    </source>
</evidence>
<dbReference type="RefSeq" id="WP_011278631.1">
    <property type="nucleotide sequence ID" value="NZ_BHWZ01000004.1"/>
</dbReference>
<dbReference type="GeneID" id="14552319"/>
<dbReference type="PRINTS" id="PR00421">
    <property type="entry name" value="THIOREDOXIN"/>
</dbReference>
<evidence type="ECO:0000313" key="8">
    <source>
        <dbReference type="Proteomes" id="UP000060043"/>
    </source>
</evidence>
<keyword evidence="4" id="KW-0676">Redox-active center</keyword>
<organism evidence="6 9">
    <name type="scientific">Sulfolobus acidocaldarius</name>
    <dbReference type="NCBI Taxonomy" id="2285"/>
    <lineage>
        <taxon>Archaea</taxon>
        <taxon>Thermoproteota</taxon>
        <taxon>Thermoprotei</taxon>
        <taxon>Sulfolobales</taxon>
        <taxon>Sulfolobaceae</taxon>
        <taxon>Sulfolobus</taxon>
    </lineage>
</organism>
<evidence type="ECO:0000313" key="6">
    <source>
        <dbReference type="EMBL" id="ALU30058.1"/>
    </source>
</evidence>
<dbReference type="PANTHER" id="PTHR45663:SF11">
    <property type="entry name" value="GEO12009P1"/>
    <property type="match status" value="1"/>
</dbReference>
<dbReference type="STRING" id="1435377.SUSAZ_08740"/>
<keyword evidence="2" id="KW-0249">Electron transport</keyword>
<evidence type="ECO:0000256" key="4">
    <source>
        <dbReference type="ARBA" id="ARBA00023284"/>
    </source>
</evidence>
<proteinExistence type="predicted"/>
<dbReference type="InterPro" id="IPR005746">
    <property type="entry name" value="Thioredoxin"/>
</dbReference>
<dbReference type="OMA" id="NIVATRI"/>
<evidence type="ECO:0000256" key="1">
    <source>
        <dbReference type="ARBA" id="ARBA00022448"/>
    </source>
</evidence>
<dbReference type="EMBL" id="CP013694">
    <property type="protein sequence ID" value="ALU30058.1"/>
    <property type="molecule type" value="Genomic_DNA"/>
</dbReference>
<dbReference type="Proteomes" id="UP000060043">
    <property type="component" value="Chromosome"/>
</dbReference>
<dbReference type="Proteomes" id="UP000065473">
    <property type="component" value="Chromosome"/>
</dbReference>
<keyword evidence="1" id="KW-0813">Transport</keyword>
<protein>
    <submittedName>
        <fullName evidence="6">Thioredoxin</fullName>
    </submittedName>
</protein>
<dbReference type="GO" id="GO:0005737">
    <property type="term" value="C:cytoplasm"/>
    <property type="evidence" value="ECO:0007669"/>
    <property type="project" value="TreeGrafter"/>
</dbReference>
<dbReference type="OrthoDB" id="35385at2157"/>
<dbReference type="InterPro" id="IPR013766">
    <property type="entry name" value="Thioredoxin_domain"/>
</dbReference>
<evidence type="ECO:0000313" key="9">
    <source>
        <dbReference type="Proteomes" id="UP000065473"/>
    </source>
</evidence>
<reference evidence="8 9" key="1">
    <citation type="submission" date="2015-12" db="EMBL/GenBank/DDBJ databases">
        <title>A stable core within a dynamic pangenome in Sulfolobus acidocaldarius.</title>
        <authorList>
            <person name="Anderson R."/>
            <person name="Kouris A."/>
            <person name="Seward C."/>
            <person name="Campbell K."/>
            <person name="Whitaker R."/>
        </authorList>
    </citation>
    <scope>NUCLEOTIDE SEQUENCE [LARGE SCALE GENOMIC DNA]</scope>
    <source>
        <strain evidence="6 9">GG12-C01-09</strain>
        <strain evidence="7 8">NG05B_CO5_07</strain>
    </source>
</reference>
<gene>
    <name evidence="6" type="ORF">ATY89_09005</name>
    <name evidence="7" type="ORF">ATZ20_00415</name>
</gene>
<name>A0A0U3FA79_9CREN</name>
<dbReference type="SUPFAM" id="SSF52833">
    <property type="entry name" value="Thioredoxin-like"/>
    <property type="match status" value="1"/>
</dbReference>
<dbReference type="CDD" id="cd02947">
    <property type="entry name" value="TRX_family"/>
    <property type="match status" value="1"/>
</dbReference>
<dbReference type="EMBL" id="CP013695">
    <property type="protein sequence ID" value="ALU30748.1"/>
    <property type="molecule type" value="Genomic_DNA"/>
</dbReference>
<feature type="domain" description="Thioredoxin" evidence="5">
    <location>
        <begin position="12"/>
        <end position="140"/>
    </location>
</feature>
<dbReference type="Gene3D" id="3.40.30.10">
    <property type="entry name" value="Glutaredoxin"/>
    <property type="match status" value="1"/>
</dbReference>
<dbReference type="NCBIfam" id="TIGR01068">
    <property type="entry name" value="thioredoxin"/>
    <property type="match status" value="1"/>
</dbReference>
<keyword evidence="3" id="KW-1015">Disulfide bond</keyword>
<dbReference type="AlphaFoldDB" id="A0A0U3FA79"/>
<accession>A0A0U3FA79</accession>
<sequence length="141" mass="16093">MSWSDEDTELEMLLNRKLVNVLRSNTEKNITKFPGGKIHHLTDKNFNEFLSSFKVSVVDFWAEWCPPCHLLSPIIEELSKDYKGVGFGKLNVDQYPEIATSYGVISLPTVLLFHEGKPVDYVLGAVPREVIEHKLRKFIGT</sequence>
<dbReference type="PANTHER" id="PTHR45663">
    <property type="entry name" value="GEO12009P1"/>
    <property type="match status" value="1"/>
</dbReference>
<dbReference type="Pfam" id="PF00085">
    <property type="entry name" value="Thioredoxin"/>
    <property type="match status" value="1"/>
</dbReference>
<evidence type="ECO:0000256" key="2">
    <source>
        <dbReference type="ARBA" id="ARBA00022982"/>
    </source>
</evidence>
<dbReference type="InterPro" id="IPR017937">
    <property type="entry name" value="Thioredoxin_CS"/>
</dbReference>